<dbReference type="GO" id="GO:0020037">
    <property type="term" value="F:heme binding"/>
    <property type="evidence" value="ECO:0007669"/>
    <property type="project" value="InterPro"/>
</dbReference>
<keyword evidence="4 7" id="KW-0560">Oxidoreductase</keyword>
<keyword evidence="7" id="KW-0503">Monooxygenase</keyword>
<evidence type="ECO:0000313" key="9">
    <source>
        <dbReference type="EMBL" id="KAJ5335317.1"/>
    </source>
</evidence>
<evidence type="ECO:0000256" key="7">
    <source>
        <dbReference type="RuleBase" id="RU000461"/>
    </source>
</evidence>
<dbReference type="AlphaFoldDB" id="A0A9W9QG11"/>
<dbReference type="PANTHER" id="PTHR24305">
    <property type="entry name" value="CYTOCHROME P450"/>
    <property type="match status" value="1"/>
</dbReference>
<comment type="caution">
    <text evidence="9">The sequence shown here is derived from an EMBL/GenBank/DDBJ whole genome shotgun (WGS) entry which is preliminary data.</text>
</comment>
<gene>
    <name evidence="9" type="ORF">N7452_007720</name>
</gene>
<dbReference type="Pfam" id="PF00067">
    <property type="entry name" value="p450"/>
    <property type="match status" value="1"/>
</dbReference>
<evidence type="ECO:0000256" key="8">
    <source>
        <dbReference type="SAM" id="Phobius"/>
    </source>
</evidence>
<organism evidence="9 10">
    <name type="scientific">Penicillium brevicompactum</name>
    <dbReference type="NCBI Taxonomy" id="5074"/>
    <lineage>
        <taxon>Eukaryota</taxon>
        <taxon>Fungi</taxon>
        <taxon>Dikarya</taxon>
        <taxon>Ascomycota</taxon>
        <taxon>Pezizomycotina</taxon>
        <taxon>Eurotiomycetes</taxon>
        <taxon>Eurotiomycetidae</taxon>
        <taxon>Eurotiales</taxon>
        <taxon>Aspergillaceae</taxon>
        <taxon>Penicillium</taxon>
    </lineage>
</organism>
<dbReference type="Gene3D" id="1.10.630.10">
    <property type="entry name" value="Cytochrome P450"/>
    <property type="match status" value="1"/>
</dbReference>
<dbReference type="InterPro" id="IPR002401">
    <property type="entry name" value="Cyt_P450_E_grp-I"/>
</dbReference>
<keyword evidence="6 7" id="KW-0349">Heme</keyword>
<evidence type="ECO:0000256" key="5">
    <source>
        <dbReference type="ARBA" id="ARBA00023004"/>
    </source>
</evidence>
<dbReference type="InterPro" id="IPR001128">
    <property type="entry name" value="Cyt_P450"/>
</dbReference>
<dbReference type="CDD" id="cd00302">
    <property type="entry name" value="cytochrome_P450"/>
    <property type="match status" value="1"/>
</dbReference>
<sequence>MLANLSSFYLLWAGIFLLSFWCLKYFRGVLRAVKSPLSRIPGPFYAPFTTLHLNYWFAKGTIWKTVEKSHLKYGPIFRLGPRQVWISDKEALKSILMTKDLPKVAMYAEISRDRNSPGLFGEIRPNPHKELKRFLSPAFTVRYVDGLEFLFSKCVSDLINRYENLLLSSVNSGKGQIAVTDLMDDLHSLALDIMGECSFGSGFGQTNPDRQPEFEIDKNIWKRIPTGIFKGMTRRYQLVYFKRLLRKFGLDFMFDWPGEMITAITAVAKNRSTHPESARPDLLQHLLDNGQIPNTEVRMQPRDVVDQMAEILLAGSETTSGTIACLFLEVLRNPRVHEKLMEGLPIRRPSDPIITSKEVRNSDEYEYLEACIKEVLRLHPIASEMGRRTGGEPMELMGYYLPSHTIVSASYRELHRSSESWPEPLQFWPERWLKDRPTYYPFSAGKHACVGKNFAMAEIRMLTANILSRFRFKEAAGQKIDFRQYITMQFESGSWKAFLMPRYAV</sequence>
<dbReference type="GO" id="GO:0016705">
    <property type="term" value="F:oxidoreductase activity, acting on paired donors, with incorporation or reduction of molecular oxygen"/>
    <property type="evidence" value="ECO:0007669"/>
    <property type="project" value="InterPro"/>
</dbReference>
<evidence type="ECO:0000256" key="1">
    <source>
        <dbReference type="ARBA" id="ARBA00001971"/>
    </source>
</evidence>
<dbReference type="GO" id="GO:0004497">
    <property type="term" value="F:monooxygenase activity"/>
    <property type="evidence" value="ECO:0007669"/>
    <property type="project" value="UniProtKB-KW"/>
</dbReference>
<feature type="transmembrane region" description="Helical" evidence="8">
    <location>
        <begin position="6"/>
        <end position="26"/>
    </location>
</feature>
<dbReference type="GO" id="GO:0043386">
    <property type="term" value="P:mycotoxin biosynthetic process"/>
    <property type="evidence" value="ECO:0007669"/>
    <property type="project" value="UniProtKB-ARBA"/>
</dbReference>
<reference evidence="9" key="2">
    <citation type="journal article" date="2023" name="IMA Fungus">
        <title>Comparative genomic study of the Penicillium genus elucidates a diverse pangenome and 15 lateral gene transfer events.</title>
        <authorList>
            <person name="Petersen C."/>
            <person name="Sorensen T."/>
            <person name="Nielsen M.R."/>
            <person name="Sondergaard T.E."/>
            <person name="Sorensen J.L."/>
            <person name="Fitzpatrick D.A."/>
            <person name="Frisvad J.C."/>
            <person name="Nielsen K.L."/>
        </authorList>
    </citation>
    <scope>NUCLEOTIDE SEQUENCE</scope>
    <source>
        <strain evidence="9">IBT 35673</strain>
    </source>
</reference>
<dbReference type="InterPro" id="IPR050121">
    <property type="entry name" value="Cytochrome_P450_monoxygenase"/>
</dbReference>
<evidence type="ECO:0000256" key="6">
    <source>
        <dbReference type="PIRSR" id="PIRSR602401-1"/>
    </source>
</evidence>
<dbReference type="PANTHER" id="PTHR24305:SF232">
    <property type="entry name" value="P450, PUTATIVE (EUROFUNG)-RELATED"/>
    <property type="match status" value="1"/>
</dbReference>
<evidence type="ECO:0000256" key="2">
    <source>
        <dbReference type="ARBA" id="ARBA00010617"/>
    </source>
</evidence>
<evidence type="ECO:0000313" key="10">
    <source>
        <dbReference type="Proteomes" id="UP001147695"/>
    </source>
</evidence>
<dbReference type="PRINTS" id="PR00463">
    <property type="entry name" value="EP450I"/>
</dbReference>
<reference evidence="9" key="1">
    <citation type="submission" date="2022-12" db="EMBL/GenBank/DDBJ databases">
        <authorList>
            <person name="Petersen C."/>
        </authorList>
    </citation>
    <scope>NUCLEOTIDE SEQUENCE</scope>
    <source>
        <strain evidence="9">IBT 35673</strain>
    </source>
</reference>
<dbReference type="InterPro" id="IPR017972">
    <property type="entry name" value="Cyt_P450_CS"/>
</dbReference>
<feature type="binding site" description="axial binding residue" evidence="6">
    <location>
        <position position="449"/>
    </location>
    <ligand>
        <name>heme</name>
        <dbReference type="ChEBI" id="CHEBI:30413"/>
    </ligand>
    <ligandPart>
        <name>Fe</name>
        <dbReference type="ChEBI" id="CHEBI:18248"/>
    </ligandPart>
</feature>
<dbReference type="EMBL" id="JAPZBQ010000004">
    <property type="protein sequence ID" value="KAJ5335317.1"/>
    <property type="molecule type" value="Genomic_DNA"/>
</dbReference>
<dbReference type="GO" id="GO:0005506">
    <property type="term" value="F:iron ion binding"/>
    <property type="evidence" value="ECO:0007669"/>
    <property type="project" value="InterPro"/>
</dbReference>
<protein>
    <submittedName>
        <fullName evidence="9">Cytochrome P450</fullName>
    </submittedName>
</protein>
<accession>A0A9W9QG11</accession>
<dbReference type="PRINTS" id="PR00385">
    <property type="entry name" value="P450"/>
</dbReference>
<dbReference type="Proteomes" id="UP001147695">
    <property type="component" value="Unassembled WGS sequence"/>
</dbReference>
<evidence type="ECO:0000256" key="3">
    <source>
        <dbReference type="ARBA" id="ARBA00022723"/>
    </source>
</evidence>
<name>A0A9W9QG11_PENBR</name>
<dbReference type="SUPFAM" id="SSF48264">
    <property type="entry name" value="Cytochrome P450"/>
    <property type="match status" value="1"/>
</dbReference>
<dbReference type="InterPro" id="IPR036396">
    <property type="entry name" value="Cyt_P450_sf"/>
</dbReference>
<dbReference type="PROSITE" id="PS00086">
    <property type="entry name" value="CYTOCHROME_P450"/>
    <property type="match status" value="1"/>
</dbReference>
<keyword evidence="8" id="KW-0472">Membrane</keyword>
<keyword evidence="8" id="KW-0812">Transmembrane</keyword>
<keyword evidence="5 6" id="KW-0408">Iron</keyword>
<proteinExistence type="inferred from homology"/>
<keyword evidence="8" id="KW-1133">Transmembrane helix</keyword>
<comment type="similarity">
    <text evidence="2 7">Belongs to the cytochrome P450 family.</text>
</comment>
<keyword evidence="3 6" id="KW-0479">Metal-binding</keyword>
<comment type="cofactor">
    <cofactor evidence="1 6">
        <name>heme</name>
        <dbReference type="ChEBI" id="CHEBI:30413"/>
    </cofactor>
</comment>
<evidence type="ECO:0000256" key="4">
    <source>
        <dbReference type="ARBA" id="ARBA00023002"/>
    </source>
</evidence>